<feature type="binding site" evidence="11">
    <location>
        <position position="95"/>
    </location>
    <ligand>
        <name>Fe(2+)</name>
        <dbReference type="ChEBI" id="CHEBI:29033"/>
        <note>for iron-dependent acireductone dioxygenase activity</note>
    </ligand>
</feature>
<keyword evidence="8 11" id="KW-0408">Iron</keyword>
<proteinExistence type="inferred from homology"/>
<comment type="catalytic activity">
    <reaction evidence="1 11">
        <text>1,2-dihydroxy-5-(methylsulfanyl)pent-1-en-3-one + O2 = 4-methylsulfanyl-2-oxobutanoate + formate + 2 H(+)</text>
        <dbReference type="Rhea" id="RHEA:24504"/>
        <dbReference type="ChEBI" id="CHEBI:15378"/>
        <dbReference type="ChEBI" id="CHEBI:15379"/>
        <dbReference type="ChEBI" id="CHEBI:15740"/>
        <dbReference type="ChEBI" id="CHEBI:16723"/>
        <dbReference type="ChEBI" id="CHEBI:49252"/>
        <dbReference type="EC" id="1.13.11.54"/>
    </reaction>
</comment>
<keyword evidence="13" id="KW-1185">Reference proteome</keyword>
<protein>
    <recommendedName>
        <fullName evidence="11">Acireductone dioxygenase</fullName>
    </recommendedName>
    <alternativeName>
        <fullName evidence="11">Acireductone dioxygenase (Fe(2+)-requiring)</fullName>
        <shortName evidence="11">ARD'</shortName>
        <shortName evidence="11">Fe-ARD</shortName>
        <ecNumber evidence="11">1.13.11.54</ecNumber>
    </alternativeName>
    <alternativeName>
        <fullName evidence="11">Acireductone dioxygenase (Ni(2+)-requiring)</fullName>
        <shortName evidence="11">ARD</shortName>
        <shortName evidence="11">Ni-ARD</shortName>
        <ecNumber evidence="11">1.13.11.53</ecNumber>
    </alternativeName>
</protein>
<dbReference type="GO" id="GO:0005737">
    <property type="term" value="C:cytoplasm"/>
    <property type="evidence" value="ECO:0007669"/>
    <property type="project" value="UniProtKB-SubCell"/>
</dbReference>
<evidence type="ECO:0000256" key="9">
    <source>
        <dbReference type="ARBA" id="ARBA00023167"/>
    </source>
</evidence>
<dbReference type="AlphaFoldDB" id="A0A8S4A4Q2"/>
<dbReference type="GO" id="GO:0010308">
    <property type="term" value="F:acireductone dioxygenase (Ni2+-requiring) activity"/>
    <property type="evidence" value="ECO:0007669"/>
    <property type="project" value="UniProtKB-UniRule"/>
</dbReference>
<dbReference type="HAMAP" id="MF_03154">
    <property type="entry name" value="Salvage_MtnD_euk"/>
    <property type="match status" value="1"/>
</dbReference>
<keyword evidence="3 11" id="KW-0533">Nickel</keyword>
<dbReference type="SUPFAM" id="SSF51182">
    <property type="entry name" value="RmlC-like cupins"/>
    <property type="match status" value="1"/>
</dbReference>
<dbReference type="Gene3D" id="2.60.120.10">
    <property type="entry name" value="Jelly Rolls"/>
    <property type="match status" value="1"/>
</dbReference>
<keyword evidence="5 11" id="KW-0479">Metal-binding</keyword>
<reference evidence="12" key="1">
    <citation type="submission" date="2021-04" db="EMBL/GenBank/DDBJ databases">
        <authorList>
            <consortium name="Molecular Ecology Group"/>
        </authorList>
    </citation>
    <scope>NUCLEOTIDE SEQUENCE</scope>
</reference>
<dbReference type="InterPro" id="IPR011051">
    <property type="entry name" value="RmlC_Cupin_sf"/>
</dbReference>
<feature type="binding site" evidence="11">
    <location>
        <position position="95"/>
    </location>
    <ligand>
        <name>Ni(2+)</name>
        <dbReference type="ChEBI" id="CHEBI:49786"/>
        <note>for nickel-dependent acireductone dioxygenase activity</note>
    </ligand>
</feature>
<comment type="caution">
    <text evidence="12">The sequence shown here is derived from an EMBL/GenBank/DDBJ whole genome shotgun (WGS) entry which is preliminary data.</text>
</comment>
<feature type="binding site" evidence="11">
    <location>
        <position position="134"/>
    </location>
    <ligand>
        <name>Fe(2+)</name>
        <dbReference type="ChEBI" id="CHEBI:29033"/>
        <note>for iron-dependent acireductone dioxygenase activity</note>
    </ligand>
</feature>
<comment type="subcellular location">
    <subcellularLocation>
        <location evidence="11">Cytoplasm</location>
    </subcellularLocation>
    <subcellularLocation>
        <location evidence="11">Nucleus</location>
    </subcellularLocation>
</comment>
<evidence type="ECO:0000313" key="13">
    <source>
        <dbReference type="Proteomes" id="UP000678393"/>
    </source>
</evidence>
<comment type="pathway">
    <text evidence="11">Amino-acid biosynthesis; L-methionine biosynthesis via salvage pathway; L-methionine from S-methyl-5-thio-alpha-D-ribose 1-phosphate: step 5/6.</text>
</comment>
<dbReference type="Pfam" id="PF03079">
    <property type="entry name" value="ARD"/>
    <property type="match status" value="1"/>
</dbReference>
<feature type="binding site" evidence="11">
    <location>
        <position position="134"/>
    </location>
    <ligand>
        <name>Ni(2+)</name>
        <dbReference type="ChEBI" id="CHEBI:49786"/>
        <note>for nickel-dependent acireductone dioxygenase activity</note>
    </ligand>
</feature>
<evidence type="ECO:0000256" key="10">
    <source>
        <dbReference type="ARBA" id="ARBA00023242"/>
    </source>
</evidence>
<feature type="binding site" evidence="11">
    <location>
        <position position="89"/>
    </location>
    <ligand>
        <name>Ni(2+)</name>
        <dbReference type="ChEBI" id="CHEBI:49786"/>
        <note>for nickel-dependent acireductone dioxygenase activity</note>
    </ligand>
</feature>
<gene>
    <name evidence="12" type="ORF">CUNI_LOCUS22315</name>
</gene>
<comment type="similarity">
    <text evidence="11">Belongs to the acireductone dioxygenase (ARD) family.</text>
</comment>
<sequence length="179" mass="20994">MVVAWYLNDNSDSPGQIQSPDPSDVLTVEELRQKTGIECLTFDADTWETNPEYAELKRKRGYHYEDGLEISREALSNYDEMLHIFNTEHLHADEEIRFVTEGGGYFDLRDSSDRWIRVHVTKNDLLILPAGIYHRFTLDKQNFIRMRRLFTEEVVWKATNRPEADQLPARKNYLQAITA</sequence>
<dbReference type="InterPro" id="IPR027496">
    <property type="entry name" value="ARD_euk"/>
</dbReference>
<evidence type="ECO:0000256" key="4">
    <source>
        <dbReference type="ARBA" id="ARBA00022605"/>
    </source>
</evidence>
<feature type="binding site" evidence="11">
    <location>
        <position position="91"/>
    </location>
    <ligand>
        <name>Fe(2+)</name>
        <dbReference type="ChEBI" id="CHEBI:29033"/>
        <note>for iron-dependent acireductone dioxygenase activity</note>
    </ligand>
</feature>
<comment type="cofactor">
    <cofactor evidence="11">
        <name>Fe(2+)</name>
        <dbReference type="ChEBI" id="CHEBI:29033"/>
    </cofactor>
    <cofactor evidence="11">
        <name>Ni(2+)</name>
        <dbReference type="ChEBI" id="CHEBI:49786"/>
    </cofactor>
    <text evidence="11">Binds either 1 Fe or Ni cation per monomer. Iron-binding promotes an acireductone dioxygenase reaction producing 2-keto-4-methylthiobutyrate, while nickel-binding promotes an acireductone dioxygenase reaction producing 3-(methylsulfanyl)propanoate.</text>
</comment>
<evidence type="ECO:0000256" key="3">
    <source>
        <dbReference type="ARBA" id="ARBA00022596"/>
    </source>
</evidence>
<organism evidence="12 13">
    <name type="scientific">Candidula unifasciata</name>
    <dbReference type="NCBI Taxonomy" id="100452"/>
    <lineage>
        <taxon>Eukaryota</taxon>
        <taxon>Metazoa</taxon>
        <taxon>Spiralia</taxon>
        <taxon>Lophotrochozoa</taxon>
        <taxon>Mollusca</taxon>
        <taxon>Gastropoda</taxon>
        <taxon>Heterobranchia</taxon>
        <taxon>Euthyneura</taxon>
        <taxon>Panpulmonata</taxon>
        <taxon>Eupulmonata</taxon>
        <taxon>Stylommatophora</taxon>
        <taxon>Helicina</taxon>
        <taxon>Helicoidea</taxon>
        <taxon>Geomitridae</taxon>
        <taxon>Candidula</taxon>
    </lineage>
</organism>
<evidence type="ECO:0000256" key="5">
    <source>
        <dbReference type="ARBA" id="ARBA00022723"/>
    </source>
</evidence>
<keyword evidence="9 11" id="KW-0486">Methionine biosynthesis</keyword>
<dbReference type="EMBL" id="CAJHNH020008568">
    <property type="protein sequence ID" value="CAG5136757.1"/>
    <property type="molecule type" value="Genomic_DNA"/>
</dbReference>
<evidence type="ECO:0000256" key="1">
    <source>
        <dbReference type="ARBA" id="ARBA00000428"/>
    </source>
</evidence>
<dbReference type="EC" id="1.13.11.53" evidence="11"/>
<name>A0A8S4A4Q2_9EUPU</name>
<evidence type="ECO:0000313" key="12">
    <source>
        <dbReference type="EMBL" id="CAG5136757.1"/>
    </source>
</evidence>
<evidence type="ECO:0000256" key="11">
    <source>
        <dbReference type="HAMAP-Rule" id="MF_03154"/>
    </source>
</evidence>
<dbReference type="InterPro" id="IPR004313">
    <property type="entry name" value="ARD"/>
</dbReference>
<keyword evidence="4 11" id="KW-0028">Amino-acid biosynthesis</keyword>
<dbReference type="Proteomes" id="UP000678393">
    <property type="component" value="Unassembled WGS sequence"/>
</dbReference>
<dbReference type="EC" id="1.13.11.54" evidence="11"/>
<dbReference type="GO" id="GO:0010309">
    <property type="term" value="F:acireductone dioxygenase [iron(II)-requiring] activity"/>
    <property type="evidence" value="ECO:0007669"/>
    <property type="project" value="UniProtKB-UniRule"/>
</dbReference>
<dbReference type="GO" id="GO:0005634">
    <property type="term" value="C:nucleus"/>
    <property type="evidence" value="ECO:0007669"/>
    <property type="project" value="UniProtKB-SubCell"/>
</dbReference>
<evidence type="ECO:0000256" key="2">
    <source>
        <dbReference type="ARBA" id="ARBA00022490"/>
    </source>
</evidence>
<accession>A0A8S4A4Q2</accession>
<dbReference type="GO" id="GO:0005506">
    <property type="term" value="F:iron ion binding"/>
    <property type="evidence" value="ECO:0007669"/>
    <property type="project" value="UniProtKB-UniRule"/>
</dbReference>
<feature type="binding site" evidence="11">
    <location>
        <position position="91"/>
    </location>
    <ligand>
        <name>Ni(2+)</name>
        <dbReference type="ChEBI" id="CHEBI:49786"/>
        <note>for nickel-dependent acireductone dioxygenase activity</note>
    </ligand>
</feature>
<dbReference type="PANTHER" id="PTHR23418:SF0">
    <property type="entry name" value="ACIREDUCTONE DIOXYGENASE"/>
    <property type="match status" value="1"/>
</dbReference>
<keyword evidence="7 11" id="KW-0560">Oxidoreductase</keyword>
<dbReference type="CDD" id="cd02232">
    <property type="entry name" value="cupin_ARD"/>
    <property type="match status" value="1"/>
</dbReference>
<dbReference type="InterPro" id="IPR014710">
    <property type="entry name" value="RmlC-like_jellyroll"/>
</dbReference>
<dbReference type="OrthoDB" id="1867259at2759"/>
<keyword evidence="2 11" id="KW-0963">Cytoplasm</keyword>
<dbReference type="FunFam" id="2.60.120.10:FF:000099">
    <property type="entry name" value="1,2-dihydroxy-3-keto-5-methylthiopentene dioxygenase"/>
    <property type="match status" value="1"/>
</dbReference>
<evidence type="ECO:0000256" key="6">
    <source>
        <dbReference type="ARBA" id="ARBA00022964"/>
    </source>
</evidence>
<dbReference type="PANTHER" id="PTHR23418">
    <property type="entry name" value="ACIREDUCTONE DIOXYGENASE"/>
    <property type="match status" value="1"/>
</dbReference>
<comment type="catalytic activity">
    <reaction evidence="11">
        <text>1,2-dihydroxy-5-(methylsulfanyl)pent-1-en-3-one + O2 = 3-(methylsulfanyl)propanoate + CO + formate + 2 H(+)</text>
        <dbReference type="Rhea" id="RHEA:14161"/>
        <dbReference type="ChEBI" id="CHEBI:15378"/>
        <dbReference type="ChEBI" id="CHEBI:15379"/>
        <dbReference type="ChEBI" id="CHEBI:15740"/>
        <dbReference type="ChEBI" id="CHEBI:17245"/>
        <dbReference type="ChEBI" id="CHEBI:49016"/>
        <dbReference type="ChEBI" id="CHEBI:49252"/>
        <dbReference type="EC" id="1.13.11.53"/>
    </reaction>
</comment>
<evidence type="ECO:0000256" key="7">
    <source>
        <dbReference type="ARBA" id="ARBA00023002"/>
    </source>
</evidence>
<feature type="binding site" evidence="11">
    <location>
        <position position="89"/>
    </location>
    <ligand>
        <name>Fe(2+)</name>
        <dbReference type="ChEBI" id="CHEBI:29033"/>
        <note>for iron-dependent acireductone dioxygenase activity</note>
    </ligand>
</feature>
<dbReference type="GO" id="GO:0016151">
    <property type="term" value="F:nickel cation binding"/>
    <property type="evidence" value="ECO:0007669"/>
    <property type="project" value="UniProtKB-UniRule"/>
</dbReference>
<dbReference type="GO" id="GO:0019509">
    <property type="term" value="P:L-methionine salvage from methylthioadenosine"/>
    <property type="evidence" value="ECO:0007669"/>
    <property type="project" value="UniProtKB-UniRule"/>
</dbReference>
<evidence type="ECO:0000256" key="8">
    <source>
        <dbReference type="ARBA" id="ARBA00023004"/>
    </source>
</evidence>
<comment type="function">
    <text evidence="11">Catalyzes 2 different reactions between oxygen and the acireductone 1,2-dihydroxy-3-keto-5-methylthiopentene (DHK-MTPene) depending upon the metal bound in the active site. Fe-containing acireductone dioxygenase (Fe-ARD) produces formate and 2-keto-4-methylthiobutyrate (KMTB), the alpha-ketoacid precursor of methionine in the methionine recycle pathway. Ni-containing acireductone dioxygenase (Ni-ARD) produces methylthiopropionate, carbon monoxide and formate, and does not lie on the methionine recycle pathway.</text>
</comment>
<keyword evidence="6 11" id="KW-0223">Dioxygenase</keyword>
<keyword evidence="10 11" id="KW-0539">Nucleus</keyword>